<protein>
    <recommendedName>
        <fullName evidence="1">T6SS Phospholipase effector Tle1-like catalytic domain-containing protein</fullName>
    </recommendedName>
</protein>
<dbReference type="AlphaFoldDB" id="A0A345UYL8"/>
<name>A0A345UYL8_PSEFL</name>
<evidence type="ECO:0000259" key="1">
    <source>
        <dbReference type="Pfam" id="PF09994"/>
    </source>
</evidence>
<dbReference type="PANTHER" id="PTHR33840">
    <property type="match status" value="1"/>
</dbReference>
<dbReference type="PANTHER" id="PTHR33840:SF1">
    <property type="entry name" value="TLE1 PHOSPHOLIPASE DOMAIN-CONTAINING PROTEIN"/>
    <property type="match status" value="1"/>
</dbReference>
<dbReference type="InterPro" id="IPR018712">
    <property type="entry name" value="Tle1-like_cat"/>
</dbReference>
<dbReference type="Pfam" id="PF09994">
    <property type="entry name" value="T6SS_Tle1-like_cat"/>
    <property type="match status" value="1"/>
</dbReference>
<dbReference type="EMBL" id="CP022313">
    <property type="protein sequence ID" value="AXJ05570.1"/>
    <property type="molecule type" value="Genomic_DNA"/>
</dbReference>
<evidence type="ECO:0000313" key="2">
    <source>
        <dbReference type="EMBL" id="AXJ05570.1"/>
    </source>
</evidence>
<dbReference type="Proteomes" id="UP000254535">
    <property type="component" value="Chromosome"/>
</dbReference>
<organism evidence="2 3">
    <name type="scientific">Pseudomonas fluorescens</name>
    <dbReference type="NCBI Taxonomy" id="294"/>
    <lineage>
        <taxon>Bacteria</taxon>
        <taxon>Pseudomonadati</taxon>
        <taxon>Pseudomonadota</taxon>
        <taxon>Gammaproteobacteria</taxon>
        <taxon>Pseudomonadales</taxon>
        <taxon>Pseudomonadaceae</taxon>
        <taxon>Pseudomonas</taxon>
    </lineage>
</organism>
<feature type="domain" description="T6SS Phospholipase effector Tle1-like catalytic" evidence="1">
    <location>
        <begin position="229"/>
        <end position="325"/>
    </location>
</feature>
<reference evidence="2 3" key="1">
    <citation type="submission" date="2017-07" db="EMBL/GenBank/DDBJ databases">
        <title>Genome sequence of Pseudomonas NEP1.</title>
        <authorList>
            <person name="Nascimento F.X."/>
        </authorList>
    </citation>
    <scope>NUCLEOTIDE SEQUENCE [LARGE SCALE GENOMIC DNA]</scope>
    <source>
        <strain evidence="2 3">NEP1</strain>
    </source>
</reference>
<proteinExistence type="predicted"/>
<accession>A0A345UYL8</accession>
<sequence>MSGYIPNPPKNYRNKGTDPVDIHAQRWAEYEKHGKEPASAREKIGIALRIGVFFDGTGNNANNAAAGLLCGAHHPIAAQDIDASCKPFMKDPDSSYANDTSNVQKLSELYYAPQEAEGDSLYKQAFRMVYIEGIGTRSGKEDSTFGAGTGRGDTGVAGRVQSSFAEIELRIKDVLDLHPDGEIASLTFDVFGFSRGAAAARHFANEVVRGKHGPLGDVLRSNEMHLSRTFVDQFKSSINIGFIGLFDTVPSIAGWSNLGNIKSPIATGIKLYLDRRFFTDVVQLSARDECRANFALSRVKSDHLEITLPGVHSDIGGGYRDEVEECVLISPMQSLEISQFTDVSTTSIYQDALAVKKQWLDKGWPAEMLEIVTPAARLLPVDLQDRLSTRKKRVYVAVQLKRTVSGKLSRVYLCVMHRLAKEKGVRFNDIPDTPELAVPSELQTLCNRFVAGDYSTTPQEEKQLKLKYIHMSANWNHPLGRRDGSGLRAVYINAPTADAIRVQHPHVPDWTLW</sequence>
<dbReference type="RefSeq" id="WP_115078300.1">
    <property type="nucleotide sequence ID" value="NZ_CP022313.1"/>
</dbReference>
<evidence type="ECO:0000313" key="3">
    <source>
        <dbReference type="Proteomes" id="UP000254535"/>
    </source>
</evidence>
<gene>
    <name evidence="2" type="ORF">CFN16_16005</name>
</gene>